<sequence length="252" mass="27143">MHPADAPASDTAFAVVRDYSVRTFSWADAAEPPEPVLIRAVCCNRLAGPAFDFAELAPLPRRGTDGIETWLPQWICMRCQNELQFENVRMPSPTPACPMCHAPMLWEVDVATKQERWVCSRCPPAHAARRFAPTRHAAGLSNPQAGAPHAIGDGHSTAPALALTQYTTLGPPPLPLRDGTNSALYVPLLLDAAGVLTPQAQLAWRSRAPFSEWWPAAVDALRIAAALEGHYIAAPLQEVLLTLLVGPPAVAT</sequence>
<gene>
    <name evidence="1" type="ORF">AK812_SmicGene48368</name>
</gene>
<dbReference type="EMBL" id="LSRX01007700">
    <property type="protein sequence ID" value="OLP71931.1"/>
    <property type="molecule type" value="Genomic_DNA"/>
</dbReference>
<reference evidence="1 2" key="1">
    <citation type="submission" date="2016-02" db="EMBL/GenBank/DDBJ databases">
        <title>Genome analysis of coral dinoflagellate symbionts highlights evolutionary adaptations to a symbiotic lifestyle.</title>
        <authorList>
            <person name="Aranda M."/>
            <person name="Li Y."/>
            <person name="Liew Y.J."/>
            <person name="Baumgarten S."/>
            <person name="Simakov O."/>
            <person name="Wilson M."/>
            <person name="Piel J."/>
            <person name="Ashoor H."/>
            <person name="Bougouffa S."/>
            <person name="Bajic V.B."/>
            <person name="Ryu T."/>
            <person name="Ravasi T."/>
            <person name="Bayer T."/>
            <person name="Micklem G."/>
            <person name="Kim H."/>
            <person name="Bhak J."/>
            <person name="Lajeunesse T.C."/>
            <person name="Voolstra C.R."/>
        </authorList>
    </citation>
    <scope>NUCLEOTIDE SEQUENCE [LARGE SCALE GENOMIC DNA]</scope>
    <source>
        <strain evidence="1 2">CCMP2467</strain>
    </source>
</reference>
<comment type="caution">
    <text evidence="1">The sequence shown here is derived from an EMBL/GenBank/DDBJ whole genome shotgun (WGS) entry which is preliminary data.</text>
</comment>
<evidence type="ECO:0000313" key="2">
    <source>
        <dbReference type="Proteomes" id="UP000186817"/>
    </source>
</evidence>
<dbReference type="AlphaFoldDB" id="A0A1Q9BPW1"/>
<keyword evidence="2" id="KW-1185">Reference proteome</keyword>
<evidence type="ECO:0000313" key="1">
    <source>
        <dbReference type="EMBL" id="OLP71931.1"/>
    </source>
</evidence>
<proteinExistence type="predicted"/>
<accession>A0A1Q9BPW1</accession>
<organism evidence="1 2">
    <name type="scientific">Symbiodinium microadriaticum</name>
    <name type="common">Dinoflagellate</name>
    <name type="synonym">Zooxanthella microadriatica</name>
    <dbReference type="NCBI Taxonomy" id="2951"/>
    <lineage>
        <taxon>Eukaryota</taxon>
        <taxon>Sar</taxon>
        <taxon>Alveolata</taxon>
        <taxon>Dinophyceae</taxon>
        <taxon>Suessiales</taxon>
        <taxon>Symbiodiniaceae</taxon>
        <taxon>Symbiodinium</taxon>
    </lineage>
</organism>
<protein>
    <submittedName>
        <fullName evidence="1">Uncharacterized protein</fullName>
    </submittedName>
</protein>
<dbReference type="Proteomes" id="UP000186817">
    <property type="component" value="Unassembled WGS sequence"/>
</dbReference>
<dbReference type="OrthoDB" id="443817at2759"/>
<name>A0A1Q9BPW1_SYMMI</name>